<evidence type="ECO:0000313" key="3">
    <source>
        <dbReference type="Proteomes" id="UP000249638"/>
    </source>
</evidence>
<keyword evidence="3" id="KW-1185">Reference proteome</keyword>
<evidence type="ECO:0000259" key="1">
    <source>
        <dbReference type="Pfam" id="PF13391"/>
    </source>
</evidence>
<comment type="caution">
    <text evidence="2">The sequence shown here is derived from an EMBL/GenBank/DDBJ whole genome shotgun (WGS) entry which is preliminary data.</text>
</comment>
<dbReference type="Pfam" id="PF13391">
    <property type="entry name" value="HNH_2"/>
    <property type="match status" value="1"/>
</dbReference>
<gene>
    <name evidence="2" type="ORF">C7416_11594</name>
</gene>
<evidence type="ECO:0000313" key="2">
    <source>
        <dbReference type="EMBL" id="PZX22463.1"/>
    </source>
</evidence>
<keyword evidence="2" id="KW-0540">Nuclease</keyword>
<keyword evidence="2" id="KW-0255">Endonuclease</keyword>
<dbReference type="GO" id="GO:0004519">
    <property type="term" value="F:endonuclease activity"/>
    <property type="evidence" value="ECO:0007669"/>
    <property type="project" value="UniProtKB-KW"/>
</dbReference>
<reference evidence="2" key="1">
    <citation type="submission" date="2018-06" db="EMBL/GenBank/DDBJ databases">
        <title>Genomic Encyclopedia of Type Strains, Phase IV (KMG-V): Genome sequencing to study the core and pangenomes of soil and plant-associated prokaryotes.</title>
        <authorList>
            <person name="Whitman W."/>
        </authorList>
    </citation>
    <scope>NUCLEOTIDE SEQUENCE [LARGE SCALE GENOMIC DNA]</scope>
    <source>
        <strain evidence="2">MLR2-44</strain>
    </source>
</reference>
<organism evidence="2 3">
    <name type="scientific">Cupriavidus phytorum</name>
    <dbReference type="NCBI Taxonomy" id="3024399"/>
    <lineage>
        <taxon>Bacteria</taxon>
        <taxon>Pseudomonadati</taxon>
        <taxon>Pseudomonadota</taxon>
        <taxon>Betaproteobacteria</taxon>
        <taxon>Burkholderiales</taxon>
        <taxon>Burkholderiaceae</taxon>
        <taxon>Cupriavidus</taxon>
    </lineage>
</organism>
<proteinExistence type="predicted"/>
<dbReference type="AlphaFoldDB" id="A0A2W7NNI5"/>
<sequence>MALFIQKPILWNTYKYLRPSGVIATSGYPRETGYGHEEWNNSPRLLLTRGKERFRIFHTEGLGSAPLDENAGQTFVFMTVSHNGVQELVGIAGNAIGLLQKRDKEQREEIVQELRLGELWEDAWAVKNVQAQYGGNQHRFLQAWRRNLHWIPNWICPDDFYWWLDAPVPLNARAITGKGKLLGMFGSYSEWDLSTVGRVLNSIPLDQRTEKWARLADATQCAPTEPLDVEDRPDGEQPITDVLTRANARRGQGQFRENLMQVWGGACAVSGIDCRELLIASHIKPWNKSTPKQKIDRLNGLLLSANLDALFDKGLISFDGGGDMRLSPRLDGRHREALGLPQALRFVPEGVEVYLKYHRDNVFQR</sequence>
<accession>A0A2W7NNI5</accession>
<dbReference type="InterPro" id="IPR003615">
    <property type="entry name" value="HNH_nuc"/>
</dbReference>
<name>A0A2W7NNI5_9BURK</name>
<keyword evidence="2" id="KW-0378">Hydrolase</keyword>
<feature type="domain" description="HNH nuclease" evidence="1">
    <location>
        <begin position="267"/>
        <end position="319"/>
    </location>
</feature>
<protein>
    <submittedName>
        <fullName evidence="2">HNH endonuclease</fullName>
    </submittedName>
</protein>
<dbReference type="EMBL" id="QKZN01000015">
    <property type="protein sequence ID" value="PZX22463.1"/>
    <property type="molecule type" value="Genomic_DNA"/>
</dbReference>
<dbReference type="Proteomes" id="UP000249638">
    <property type="component" value="Unassembled WGS sequence"/>
</dbReference>